<evidence type="ECO:0000313" key="2">
    <source>
        <dbReference type="EMBL" id="RAW65458.1"/>
    </source>
</evidence>
<dbReference type="NCBIfam" id="NF003009">
    <property type="entry name" value="PRK03826.1"/>
    <property type="match status" value="1"/>
</dbReference>
<reference evidence="2 3" key="1">
    <citation type="submission" date="2018-02" db="EMBL/GenBank/DDBJ databases">
        <title>Complete genome sequencing of Faecalibacterium prausnitzii strains isolated from the human gut.</title>
        <authorList>
            <person name="Fitzgerald B.C."/>
            <person name="Shkoporov A.N."/>
            <person name="Ross P.R."/>
            <person name="Hill C."/>
        </authorList>
    </citation>
    <scope>NUCLEOTIDE SEQUENCE [LARGE SCALE GENOMIC DNA]</scope>
    <source>
        <strain evidence="2 3">APC924/119</strain>
    </source>
</reference>
<proteinExistence type="predicted"/>
<evidence type="ECO:0000313" key="3">
    <source>
        <dbReference type="Proteomes" id="UP000250550"/>
    </source>
</evidence>
<dbReference type="Pfam" id="PF12917">
    <property type="entry name" value="YfbR-like"/>
    <property type="match status" value="1"/>
</dbReference>
<name>A0A329UTP4_9FIRM</name>
<dbReference type="SMART" id="SM00471">
    <property type="entry name" value="HDc"/>
    <property type="match status" value="1"/>
</dbReference>
<dbReference type="InterPro" id="IPR003607">
    <property type="entry name" value="HD/PDEase_dom"/>
</dbReference>
<dbReference type="AlphaFoldDB" id="A0A329UTP4"/>
<dbReference type="CDD" id="cd00077">
    <property type="entry name" value="HDc"/>
    <property type="match status" value="1"/>
</dbReference>
<dbReference type="Gene3D" id="1.10.3210.10">
    <property type="entry name" value="Hypothetical protein af1432"/>
    <property type="match status" value="1"/>
</dbReference>
<sequence length="204" mass="22830">MVKKRRRIAMLYPFSALLARMKYITRWSLMHSTRAESLSEHTCDTALLAHLLCLIAKHYTGTPCRPEVVAVAALYHDAPEIITGDMPTPVKYHSPALRDAYKALETESVRSMAALLPAELAAELTPCMDGSVLTAEEHRLLKAADRLSALIKCTEEQRSGNHEFDAALTQQRAALLAMHCPEADWFLEHCLPCYTQNLDELTKP</sequence>
<dbReference type="Proteomes" id="UP000250550">
    <property type="component" value="Unassembled WGS sequence"/>
</dbReference>
<gene>
    <name evidence="2" type="ORF">C4N21_07060</name>
</gene>
<dbReference type="SUPFAM" id="SSF109604">
    <property type="entry name" value="HD-domain/PDEase-like"/>
    <property type="match status" value="1"/>
</dbReference>
<feature type="domain" description="HD/PDEase" evidence="1">
    <location>
        <begin position="34"/>
        <end position="159"/>
    </location>
</feature>
<protein>
    <submittedName>
        <fullName evidence="2">5'-deoxynucleotidase</fullName>
    </submittedName>
</protein>
<dbReference type="EMBL" id="PRLF01000007">
    <property type="protein sequence ID" value="RAW65458.1"/>
    <property type="molecule type" value="Genomic_DNA"/>
</dbReference>
<evidence type="ECO:0000259" key="1">
    <source>
        <dbReference type="SMART" id="SM00471"/>
    </source>
</evidence>
<accession>A0A329UTP4</accession>
<comment type="caution">
    <text evidence="2">The sequence shown here is derived from an EMBL/GenBank/DDBJ whole genome shotgun (WGS) entry which is preliminary data.</text>
</comment>
<organism evidence="2 3">
    <name type="scientific">Faecalibacterium prausnitzii</name>
    <dbReference type="NCBI Taxonomy" id="853"/>
    <lineage>
        <taxon>Bacteria</taxon>
        <taxon>Bacillati</taxon>
        <taxon>Bacillota</taxon>
        <taxon>Clostridia</taxon>
        <taxon>Eubacteriales</taxon>
        <taxon>Oscillospiraceae</taxon>
        <taxon>Faecalibacterium</taxon>
    </lineage>
</organism>